<evidence type="ECO:0000313" key="4">
    <source>
        <dbReference type="Proteomes" id="UP000093482"/>
    </source>
</evidence>
<dbReference type="PANTHER" id="PTHR30204">
    <property type="entry name" value="REDOX-CYCLING DRUG-SENSING TRANSCRIPTIONAL ACTIVATOR SOXR"/>
    <property type="match status" value="1"/>
</dbReference>
<keyword evidence="1" id="KW-0238">DNA-binding</keyword>
<dbReference type="InterPro" id="IPR000551">
    <property type="entry name" value="MerR-type_HTH_dom"/>
</dbReference>
<keyword evidence="4" id="KW-1185">Reference proteome</keyword>
<feature type="domain" description="HTH merR-type" evidence="2">
    <location>
        <begin position="6"/>
        <end position="75"/>
    </location>
</feature>
<reference evidence="3 4" key="1">
    <citation type="submission" date="2016-07" db="EMBL/GenBank/DDBJ databases">
        <title>Caryophanon latum genome sequencing.</title>
        <authorList>
            <person name="Verma A."/>
            <person name="Pal Y."/>
            <person name="Krishnamurthi S."/>
        </authorList>
    </citation>
    <scope>NUCLEOTIDE SEQUENCE [LARGE SCALE GENOMIC DNA]</scope>
    <source>
        <strain evidence="3 4">DSM 14151</strain>
    </source>
</reference>
<dbReference type="SMART" id="SM00422">
    <property type="entry name" value="HTH_MERR"/>
    <property type="match status" value="1"/>
</dbReference>
<dbReference type="RefSeq" id="WP_066462217.1">
    <property type="nucleotide sequence ID" value="NZ_MATO01000014.1"/>
</dbReference>
<dbReference type="Pfam" id="PF13411">
    <property type="entry name" value="MerR_1"/>
    <property type="match status" value="1"/>
</dbReference>
<dbReference type="PROSITE" id="PS00552">
    <property type="entry name" value="HTH_MERR_1"/>
    <property type="match status" value="1"/>
</dbReference>
<gene>
    <name evidence="3" type="ORF">A6K76_06070</name>
</gene>
<name>A0A1C0YZT5_9BACL</name>
<evidence type="ECO:0000256" key="1">
    <source>
        <dbReference type="ARBA" id="ARBA00023125"/>
    </source>
</evidence>
<dbReference type="AlphaFoldDB" id="A0A1C0YZT5"/>
<organism evidence="3 4">
    <name type="scientific">Caryophanon latum</name>
    <dbReference type="NCBI Taxonomy" id="33977"/>
    <lineage>
        <taxon>Bacteria</taxon>
        <taxon>Bacillati</taxon>
        <taxon>Bacillota</taxon>
        <taxon>Bacilli</taxon>
        <taxon>Bacillales</taxon>
        <taxon>Caryophanaceae</taxon>
        <taxon>Caryophanon</taxon>
    </lineage>
</organism>
<dbReference type="InterPro" id="IPR047057">
    <property type="entry name" value="MerR_fam"/>
</dbReference>
<dbReference type="PANTHER" id="PTHR30204:SF96">
    <property type="entry name" value="CHROMOSOME-ANCHORING PROTEIN RACA"/>
    <property type="match status" value="1"/>
</dbReference>
<accession>A0A1C0YZT5</accession>
<evidence type="ECO:0000259" key="2">
    <source>
        <dbReference type="PROSITE" id="PS50937"/>
    </source>
</evidence>
<sequence>MNEQQTFTIGAFSKKTGIAVHTLHYYDELGLLQPAKHPTSGHRIYTVADAILLQKILSLKFLGYRLEDIKALLHETHFTANLNESLALHLDALQQEQQRISQSIESIQRVMALVDQQKTIDSELLFSLVHSMRTAHVHEEWMAQHKLYDVATALEQKSDAQKQALDESFIDVTKQVKALYGQPVSHRALFYHQRRWYRVNCYTHFV</sequence>
<evidence type="ECO:0000313" key="3">
    <source>
        <dbReference type="EMBL" id="OCS92643.1"/>
    </source>
</evidence>
<comment type="caution">
    <text evidence="3">The sequence shown here is derived from an EMBL/GenBank/DDBJ whole genome shotgun (WGS) entry which is preliminary data.</text>
</comment>
<dbReference type="GO" id="GO:0003677">
    <property type="term" value="F:DNA binding"/>
    <property type="evidence" value="ECO:0007669"/>
    <property type="project" value="UniProtKB-KW"/>
</dbReference>
<proteinExistence type="predicted"/>
<dbReference type="Gene3D" id="1.10.1660.10">
    <property type="match status" value="1"/>
</dbReference>
<dbReference type="OrthoDB" id="1894615at2"/>
<dbReference type="PRINTS" id="PR00040">
    <property type="entry name" value="HTHMERR"/>
</dbReference>
<dbReference type="SUPFAM" id="SSF46955">
    <property type="entry name" value="Putative DNA-binding domain"/>
    <property type="match status" value="1"/>
</dbReference>
<dbReference type="GO" id="GO:0003700">
    <property type="term" value="F:DNA-binding transcription factor activity"/>
    <property type="evidence" value="ECO:0007669"/>
    <property type="project" value="InterPro"/>
</dbReference>
<protein>
    <recommendedName>
        <fullName evidence="2">HTH merR-type domain-containing protein</fullName>
    </recommendedName>
</protein>
<dbReference type="EMBL" id="MATO01000014">
    <property type="protein sequence ID" value="OCS92643.1"/>
    <property type="molecule type" value="Genomic_DNA"/>
</dbReference>
<dbReference type="CDD" id="cd01106">
    <property type="entry name" value="HTH_TipAL-Mta"/>
    <property type="match status" value="1"/>
</dbReference>
<dbReference type="Proteomes" id="UP000093482">
    <property type="component" value="Unassembled WGS sequence"/>
</dbReference>
<dbReference type="PROSITE" id="PS50937">
    <property type="entry name" value="HTH_MERR_2"/>
    <property type="match status" value="1"/>
</dbReference>
<dbReference type="InterPro" id="IPR009061">
    <property type="entry name" value="DNA-bd_dom_put_sf"/>
</dbReference>